<comment type="caution">
    <text evidence="1">The sequence shown here is derived from an EMBL/GenBank/DDBJ whole genome shotgun (WGS) entry which is preliminary data.</text>
</comment>
<dbReference type="InterPro" id="IPR006764">
    <property type="entry name" value="SAM_dep_MeTrfase_SAV2177_type"/>
</dbReference>
<proteinExistence type="predicted"/>
<name>A0ABP7HNM1_9ACTN</name>
<protein>
    <submittedName>
        <fullName evidence="1">SAM-dependent methyltransferase</fullName>
    </submittedName>
</protein>
<keyword evidence="1" id="KW-0489">Methyltransferase</keyword>
<dbReference type="InterPro" id="IPR029063">
    <property type="entry name" value="SAM-dependent_MTases_sf"/>
</dbReference>
<organism evidence="1 2">
    <name type="scientific">Sphaerisporangium flaviroseum</name>
    <dbReference type="NCBI Taxonomy" id="509199"/>
    <lineage>
        <taxon>Bacteria</taxon>
        <taxon>Bacillati</taxon>
        <taxon>Actinomycetota</taxon>
        <taxon>Actinomycetes</taxon>
        <taxon>Streptosporangiales</taxon>
        <taxon>Streptosporangiaceae</taxon>
        <taxon>Sphaerisporangium</taxon>
    </lineage>
</organism>
<sequence>MMAHSKLERLGFDPTIPNEARMCDYFIGGKDNFAADREAARRALELAPELPMMCHEGRRFLSRAVRYLAGAGIRQFIDIGCGLPTQGNVHEIAQEVASDSRVAYIDNDPVVVVHAQALLEDDKQTAVIEADARDPDQILGHPRLNNLIDLREPVAVLLLFTLVTIPEDELAAHIVRRFRDAVVPGSHLAIAHSVSDLRPETTAKLAALYQDDGVVSGPRRDQLRSKADIERLFEGLSLVEPGVAYLPEWRPDPGETYTGPGTIWAVGGIGRKDA</sequence>
<dbReference type="GO" id="GO:0032259">
    <property type="term" value="P:methylation"/>
    <property type="evidence" value="ECO:0007669"/>
    <property type="project" value="UniProtKB-KW"/>
</dbReference>
<accession>A0ABP7HNM1</accession>
<gene>
    <name evidence="1" type="ORF">GCM10022226_19980</name>
</gene>
<evidence type="ECO:0000313" key="1">
    <source>
        <dbReference type="EMBL" id="GAA3800390.1"/>
    </source>
</evidence>
<dbReference type="Proteomes" id="UP001500888">
    <property type="component" value="Unassembled WGS sequence"/>
</dbReference>
<keyword evidence="1" id="KW-0808">Transferase</keyword>
<evidence type="ECO:0000313" key="2">
    <source>
        <dbReference type="Proteomes" id="UP001500888"/>
    </source>
</evidence>
<dbReference type="Gene3D" id="3.40.50.150">
    <property type="entry name" value="Vaccinia Virus protein VP39"/>
    <property type="match status" value="1"/>
</dbReference>
<dbReference type="PIRSF" id="PIRSF017393">
    <property type="entry name" value="MTase_SAV2177"/>
    <property type="match status" value="1"/>
</dbReference>
<dbReference type="Pfam" id="PF04672">
    <property type="entry name" value="Methyltransf_19"/>
    <property type="match status" value="1"/>
</dbReference>
<dbReference type="SUPFAM" id="SSF53335">
    <property type="entry name" value="S-adenosyl-L-methionine-dependent methyltransferases"/>
    <property type="match status" value="1"/>
</dbReference>
<reference evidence="2" key="1">
    <citation type="journal article" date="2019" name="Int. J. Syst. Evol. Microbiol.">
        <title>The Global Catalogue of Microorganisms (GCM) 10K type strain sequencing project: providing services to taxonomists for standard genome sequencing and annotation.</title>
        <authorList>
            <consortium name="The Broad Institute Genomics Platform"/>
            <consortium name="The Broad Institute Genome Sequencing Center for Infectious Disease"/>
            <person name="Wu L."/>
            <person name="Ma J."/>
        </authorList>
    </citation>
    <scope>NUCLEOTIDE SEQUENCE [LARGE SCALE GENOMIC DNA]</scope>
    <source>
        <strain evidence="2">JCM 16908</strain>
    </source>
</reference>
<keyword evidence="2" id="KW-1185">Reference proteome</keyword>
<dbReference type="GO" id="GO:0008168">
    <property type="term" value="F:methyltransferase activity"/>
    <property type="evidence" value="ECO:0007669"/>
    <property type="project" value="UniProtKB-KW"/>
</dbReference>
<dbReference type="EMBL" id="BAAAZR010000002">
    <property type="protein sequence ID" value="GAA3800390.1"/>
    <property type="molecule type" value="Genomic_DNA"/>
</dbReference>
<dbReference type="RefSeq" id="WP_344937029.1">
    <property type="nucleotide sequence ID" value="NZ_BAAAZR010000002.1"/>
</dbReference>